<evidence type="ECO:0000313" key="1">
    <source>
        <dbReference type="EMBL" id="GAH35211.1"/>
    </source>
</evidence>
<name>X1EP96_9ZZZZ</name>
<accession>X1EP96</accession>
<organism evidence="1">
    <name type="scientific">marine sediment metagenome</name>
    <dbReference type="NCBI Taxonomy" id="412755"/>
    <lineage>
        <taxon>unclassified sequences</taxon>
        <taxon>metagenomes</taxon>
        <taxon>ecological metagenomes</taxon>
    </lineage>
</organism>
<comment type="caution">
    <text evidence="1">The sequence shown here is derived from an EMBL/GenBank/DDBJ whole genome shotgun (WGS) entry which is preliminary data.</text>
</comment>
<dbReference type="AlphaFoldDB" id="X1EP96"/>
<dbReference type="EMBL" id="BARU01005357">
    <property type="protein sequence ID" value="GAH35211.1"/>
    <property type="molecule type" value="Genomic_DNA"/>
</dbReference>
<evidence type="ECO:0008006" key="2">
    <source>
        <dbReference type="Google" id="ProtNLM"/>
    </source>
</evidence>
<reference evidence="1" key="1">
    <citation type="journal article" date="2014" name="Front. Microbiol.">
        <title>High frequency of phylogenetically diverse reductive dehalogenase-homologous genes in deep subseafloor sedimentary metagenomes.</title>
        <authorList>
            <person name="Kawai M."/>
            <person name="Futagami T."/>
            <person name="Toyoda A."/>
            <person name="Takaki Y."/>
            <person name="Nishi S."/>
            <person name="Hori S."/>
            <person name="Arai W."/>
            <person name="Tsubouchi T."/>
            <person name="Morono Y."/>
            <person name="Uchiyama I."/>
            <person name="Ito T."/>
            <person name="Fujiyama A."/>
            <person name="Inagaki F."/>
            <person name="Takami H."/>
        </authorList>
    </citation>
    <scope>NUCLEOTIDE SEQUENCE</scope>
    <source>
        <strain evidence="1">Expedition CK06-06</strain>
    </source>
</reference>
<gene>
    <name evidence="1" type="ORF">S03H2_10417</name>
</gene>
<sequence>MMKNSMFLLLSLVILLPLACSKGEKTKVEIEKSMEEKIKLPDKLKAINDLKKIRDAIVIFRNLNEVNPSSLEELNLELYYQGEYIYDSNEGTVKSKSYPNT</sequence>
<proteinExistence type="predicted"/>
<protein>
    <recommendedName>
        <fullName evidence="2">Type II secretion system protein GspG C-terminal domain-containing protein</fullName>
    </recommendedName>
</protein>